<proteinExistence type="predicted"/>
<feature type="region of interest" description="Disordered" evidence="1">
    <location>
        <begin position="1"/>
        <end position="53"/>
    </location>
</feature>
<evidence type="ECO:0000313" key="3">
    <source>
        <dbReference type="Proteomes" id="UP001550210"/>
    </source>
</evidence>
<keyword evidence="3" id="KW-1185">Reference proteome</keyword>
<feature type="compositionally biased region" description="Polar residues" evidence="1">
    <location>
        <begin position="1"/>
        <end position="10"/>
    </location>
</feature>
<dbReference type="EMBL" id="JBEXPZ010000007">
    <property type="protein sequence ID" value="MET9844357.1"/>
    <property type="molecule type" value="Genomic_DNA"/>
</dbReference>
<dbReference type="Proteomes" id="UP001550210">
    <property type="component" value="Unassembled WGS sequence"/>
</dbReference>
<gene>
    <name evidence="2" type="ORF">ABZZ21_07185</name>
</gene>
<dbReference type="RefSeq" id="WP_355393765.1">
    <property type="nucleotide sequence ID" value="NZ_JBEGHN010000059.1"/>
</dbReference>
<name>A0ABV2UT61_9ACTN</name>
<protein>
    <submittedName>
        <fullName evidence="2">Uncharacterized protein</fullName>
    </submittedName>
</protein>
<organism evidence="2 3">
    <name type="scientific">Streptomyces ossamyceticus</name>
    <dbReference type="NCBI Taxonomy" id="249581"/>
    <lineage>
        <taxon>Bacteria</taxon>
        <taxon>Bacillati</taxon>
        <taxon>Actinomycetota</taxon>
        <taxon>Actinomycetes</taxon>
        <taxon>Kitasatosporales</taxon>
        <taxon>Streptomycetaceae</taxon>
        <taxon>Streptomyces</taxon>
    </lineage>
</organism>
<evidence type="ECO:0000256" key="1">
    <source>
        <dbReference type="SAM" id="MobiDB-lite"/>
    </source>
</evidence>
<comment type="caution">
    <text evidence="2">The sequence shown here is derived from an EMBL/GenBank/DDBJ whole genome shotgun (WGS) entry which is preliminary data.</text>
</comment>
<evidence type="ECO:0000313" key="2">
    <source>
        <dbReference type="EMBL" id="MET9844357.1"/>
    </source>
</evidence>
<sequence>MSDAHTTQPPTANPHEAEGHGRHRGQISAHDAETTPRGRHRKPVEQAETTTAA</sequence>
<accession>A0ABV2UT61</accession>
<reference evidence="2 3" key="1">
    <citation type="submission" date="2024-06" db="EMBL/GenBank/DDBJ databases">
        <title>The Natural Products Discovery Center: Release of the First 8490 Sequenced Strains for Exploring Actinobacteria Biosynthetic Diversity.</title>
        <authorList>
            <person name="Kalkreuter E."/>
            <person name="Kautsar S.A."/>
            <person name="Yang D."/>
            <person name="Bader C.D."/>
            <person name="Teijaro C.N."/>
            <person name="Fluegel L."/>
            <person name="Davis C.M."/>
            <person name="Simpson J.R."/>
            <person name="Lauterbach L."/>
            <person name="Steele A.D."/>
            <person name="Gui C."/>
            <person name="Meng S."/>
            <person name="Li G."/>
            <person name="Viehrig K."/>
            <person name="Ye F."/>
            <person name="Su P."/>
            <person name="Kiefer A.F."/>
            <person name="Nichols A."/>
            <person name="Cepeda A.J."/>
            <person name="Yan W."/>
            <person name="Fan B."/>
            <person name="Jiang Y."/>
            <person name="Adhikari A."/>
            <person name="Zheng C.-J."/>
            <person name="Schuster L."/>
            <person name="Cowan T.M."/>
            <person name="Smanski M.J."/>
            <person name="Chevrette M.G."/>
            <person name="De Carvalho L.P.S."/>
            <person name="Shen B."/>
        </authorList>
    </citation>
    <scope>NUCLEOTIDE SEQUENCE [LARGE SCALE GENOMIC DNA]</scope>
    <source>
        <strain evidence="2 3">NPDC006434</strain>
    </source>
</reference>